<dbReference type="Proteomes" id="UP000664417">
    <property type="component" value="Unassembled WGS sequence"/>
</dbReference>
<accession>A0A8J7QIF5</accession>
<reference evidence="3" key="1">
    <citation type="submission" date="2021-03" db="EMBL/GenBank/DDBJ databases">
        <authorList>
            <person name="Wang G."/>
        </authorList>
    </citation>
    <scope>NUCLEOTIDE SEQUENCE</scope>
    <source>
        <strain evidence="3">KCTC 12899</strain>
    </source>
</reference>
<gene>
    <name evidence="3" type="ORF">J3U88_10440</name>
</gene>
<dbReference type="Gene3D" id="3.40.50.12780">
    <property type="entry name" value="N-terminal domain of ligase-like"/>
    <property type="match status" value="1"/>
</dbReference>
<dbReference type="PANTHER" id="PTHR45398:SF1">
    <property type="entry name" value="ENZYME, PUTATIVE (JCVI)-RELATED"/>
    <property type="match status" value="1"/>
</dbReference>
<dbReference type="SUPFAM" id="SSF54637">
    <property type="entry name" value="Thioesterase/thiol ester dehydrase-isomerase"/>
    <property type="match status" value="1"/>
</dbReference>
<dbReference type="AlphaFoldDB" id="A0A8J7QIF5"/>
<dbReference type="Pfam" id="PF00501">
    <property type="entry name" value="AMP-binding"/>
    <property type="match status" value="1"/>
</dbReference>
<evidence type="ECO:0000313" key="3">
    <source>
        <dbReference type="EMBL" id="MBO1318878.1"/>
    </source>
</evidence>
<dbReference type="InterPro" id="IPR000873">
    <property type="entry name" value="AMP-dep_synth/lig_dom"/>
</dbReference>
<dbReference type="InterPro" id="IPR054545">
    <property type="entry name" value="ApeI-like"/>
</dbReference>
<organism evidence="3 4">
    <name type="scientific">Acanthopleuribacter pedis</name>
    <dbReference type="NCBI Taxonomy" id="442870"/>
    <lineage>
        <taxon>Bacteria</taxon>
        <taxon>Pseudomonadati</taxon>
        <taxon>Acidobacteriota</taxon>
        <taxon>Holophagae</taxon>
        <taxon>Acanthopleuribacterales</taxon>
        <taxon>Acanthopleuribacteraceae</taxon>
        <taxon>Acanthopleuribacter</taxon>
    </lineage>
</organism>
<dbReference type="InterPro" id="IPR029069">
    <property type="entry name" value="HotDog_dom_sf"/>
</dbReference>
<evidence type="ECO:0000259" key="1">
    <source>
        <dbReference type="Pfam" id="PF00501"/>
    </source>
</evidence>
<protein>
    <submittedName>
        <fullName evidence="3">Acyl-CoA synthetase</fullName>
    </submittedName>
</protein>
<dbReference type="EMBL" id="JAFREP010000007">
    <property type="protein sequence ID" value="MBO1318878.1"/>
    <property type="molecule type" value="Genomic_DNA"/>
</dbReference>
<dbReference type="Gene3D" id="3.10.129.10">
    <property type="entry name" value="Hotdog Thioesterase"/>
    <property type="match status" value="1"/>
</dbReference>
<name>A0A8J7QIF5_9BACT</name>
<proteinExistence type="predicted"/>
<evidence type="ECO:0000313" key="4">
    <source>
        <dbReference type="Proteomes" id="UP000664417"/>
    </source>
</evidence>
<evidence type="ECO:0000259" key="2">
    <source>
        <dbReference type="Pfam" id="PF22818"/>
    </source>
</evidence>
<dbReference type="InterPro" id="IPR045851">
    <property type="entry name" value="AMP-bd_C_sf"/>
</dbReference>
<dbReference type="SUPFAM" id="SSF56801">
    <property type="entry name" value="Acetyl-CoA synthetase-like"/>
    <property type="match status" value="1"/>
</dbReference>
<dbReference type="PANTHER" id="PTHR45398">
    <property type="match status" value="1"/>
</dbReference>
<keyword evidence="4" id="KW-1185">Reference proteome</keyword>
<feature type="domain" description="AMP-dependent synthetase/ligase" evidence="1">
    <location>
        <begin position="92"/>
        <end position="298"/>
    </location>
</feature>
<sequence length="570" mass="63102">MIPLSLCLTESYPAQRVSLEPDTTWAAFRAEVAGFMDQLPPHADHPILLAVDQPTTFAAALFACLQRGLPAVASTDLQPGTVATLTPQLSAVVTDKPSFETKRPMIRPRSGDPNRHFQPLNGNQTALYLFTSGSSGTRKMIEKKVCQLEAEIATLQKLWGSAAGNRLRLATVSHRHIYGLLFRLLWPLCVGAPFSNRTYFFWEELAAASPPEGAVVVSSPTHLHHLGAAATEPALKPDSLLFSSGGPLAQAAALAVAQNLGQAPIEVYGSTETGGIGYRRRNAGEPEPCWTPFPGIETRQDHGRLSIRSPFLNEPNNWFATDDLVERTKAGGFHLRGRGDRLVKIGEKRVSLNEIEQRLGNHEDLEKVKCLLLGEDRKQLVLAAALKEAAYLRLLQEGPRQQHQRLKRVLQDFLEPALLPKRGRYPRQLPMNSESKTPQYLLERLFAHEAVDASKPETMPIITSTQPTEHGRQFTARVPDQLIYLDGHFPQAAVVAGVVQITWIVRLIQSLTGFPPDISQMEAVKFRNLLKPGEPFTLDLIFDQGRSKWRFKITGESGLISSGRLCLRQT</sequence>
<dbReference type="Gene3D" id="3.30.300.30">
    <property type="match status" value="1"/>
</dbReference>
<comment type="caution">
    <text evidence="3">The sequence shown here is derived from an EMBL/GenBank/DDBJ whole genome shotgun (WGS) entry which is preliminary data.</text>
</comment>
<dbReference type="Pfam" id="PF22818">
    <property type="entry name" value="ApeI-like"/>
    <property type="match status" value="1"/>
</dbReference>
<feature type="domain" description="ApeI dehydratase-like" evidence="2">
    <location>
        <begin position="469"/>
        <end position="564"/>
    </location>
</feature>
<dbReference type="InterPro" id="IPR042099">
    <property type="entry name" value="ANL_N_sf"/>
</dbReference>